<dbReference type="InterPro" id="IPR036055">
    <property type="entry name" value="LDL_receptor-like_sf"/>
</dbReference>
<feature type="compositionally biased region" description="Low complexity" evidence="8">
    <location>
        <begin position="350"/>
        <end position="368"/>
    </location>
</feature>
<dbReference type="Gene3D" id="2.40.128.620">
    <property type="match status" value="1"/>
</dbReference>
<dbReference type="CDD" id="cd07066">
    <property type="entry name" value="CRD_FZ"/>
    <property type="match status" value="1"/>
</dbReference>
<keyword evidence="6 7" id="KW-1015">Disulfide bond</keyword>
<keyword evidence="4" id="KW-1133">Transmembrane helix</keyword>
<dbReference type="PANTHER" id="PTHR24258">
    <property type="entry name" value="SERINE PROTEASE-RELATED"/>
    <property type="match status" value="1"/>
</dbReference>
<evidence type="ECO:0000256" key="3">
    <source>
        <dbReference type="ARBA" id="ARBA00022968"/>
    </source>
</evidence>
<dbReference type="SUPFAM" id="SSF82671">
    <property type="entry name" value="SEA domain"/>
    <property type="match status" value="1"/>
</dbReference>
<dbReference type="Pfam" id="PF00089">
    <property type="entry name" value="Trypsin"/>
    <property type="match status" value="1"/>
</dbReference>
<dbReference type="PROSITE" id="PS50068">
    <property type="entry name" value="LDLRA_2"/>
    <property type="match status" value="1"/>
</dbReference>
<evidence type="ECO:0000256" key="4">
    <source>
        <dbReference type="ARBA" id="ARBA00022989"/>
    </source>
</evidence>
<dbReference type="Pfam" id="PF01392">
    <property type="entry name" value="Fz"/>
    <property type="match status" value="1"/>
</dbReference>
<dbReference type="SMART" id="SM00192">
    <property type="entry name" value="LDLa"/>
    <property type="match status" value="2"/>
</dbReference>
<feature type="region of interest" description="Disordered" evidence="8">
    <location>
        <begin position="180"/>
        <end position="211"/>
    </location>
</feature>
<keyword evidence="3" id="KW-0735">Signal-anchor</keyword>
<dbReference type="InterPro" id="IPR001254">
    <property type="entry name" value="Trypsin_dom"/>
</dbReference>
<evidence type="ECO:0000256" key="8">
    <source>
        <dbReference type="SAM" id="MobiDB-lite"/>
    </source>
</evidence>
<name>A0AAE1HN99_9NEOP</name>
<protein>
    <submittedName>
        <fullName evidence="12">Atrial natriuretic peptide-converting enzyme</fullName>
    </submittedName>
</protein>
<evidence type="ECO:0000259" key="10">
    <source>
        <dbReference type="PROSITE" id="PS50038"/>
    </source>
</evidence>
<dbReference type="Pfam" id="PF01390">
    <property type="entry name" value="SEA"/>
    <property type="match status" value="1"/>
</dbReference>
<evidence type="ECO:0000259" key="9">
    <source>
        <dbReference type="PROSITE" id="PS50024"/>
    </source>
</evidence>
<feature type="region of interest" description="Disordered" evidence="8">
    <location>
        <begin position="331"/>
        <end position="374"/>
    </location>
</feature>
<feature type="domain" description="Peptidase S1" evidence="11">
    <location>
        <begin position="580"/>
        <end position="816"/>
    </location>
</feature>
<dbReference type="PROSITE" id="PS50038">
    <property type="entry name" value="FZ"/>
    <property type="match status" value="1"/>
</dbReference>
<dbReference type="SUPFAM" id="SSF63501">
    <property type="entry name" value="Frizzled cysteine-rich domain"/>
    <property type="match status" value="1"/>
</dbReference>
<comment type="subcellular location">
    <subcellularLocation>
        <location evidence="1">Cell membrane</location>
        <topology evidence="1">Single-pass type II membrane protein</topology>
    </subcellularLocation>
</comment>
<feature type="compositionally biased region" description="Low complexity" evidence="8">
    <location>
        <begin position="190"/>
        <end position="203"/>
    </location>
</feature>
<dbReference type="Gene3D" id="1.10.2000.10">
    <property type="entry name" value="Frizzled cysteine-rich domain"/>
    <property type="match status" value="1"/>
</dbReference>
<dbReference type="Proteomes" id="UP001219518">
    <property type="component" value="Unassembled WGS sequence"/>
</dbReference>
<dbReference type="CDD" id="cd00112">
    <property type="entry name" value="LDLa"/>
    <property type="match status" value="1"/>
</dbReference>
<dbReference type="Gene3D" id="3.30.70.960">
    <property type="entry name" value="SEA domain"/>
    <property type="match status" value="1"/>
</dbReference>
<proteinExistence type="predicted"/>
<comment type="caution">
    <text evidence="12">The sequence shown here is derived from an EMBL/GenBank/DDBJ whole genome shotgun (WGS) entry which is preliminary data.</text>
</comment>
<evidence type="ECO:0000313" key="12">
    <source>
        <dbReference type="EMBL" id="KAK3924402.1"/>
    </source>
</evidence>
<dbReference type="InterPro" id="IPR009003">
    <property type="entry name" value="Peptidase_S1_PA"/>
</dbReference>
<keyword evidence="13" id="KW-1185">Reference proteome</keyword>
<dbReference type="GO" id="GO:0006508">
    <property type="term" value="P:proteolysis"/>
    <property type="evidence" value="ECO:0007669"/>
    <property type="project" value="InterPro"/>
</dbReference>
<sequence length="828" mass="88047">MANRALAAGVGANTCTYTLHSPRCSALVHCASGGSLLSCLLREQRGCGTRDTFLGTEPGADRVFRGSFRVLRGDSFSPPLADPSTSQFRERARNYRERLNVLFRRSPVRTGFVGTEVLALDGVEGEDLVVHFNLRFDPYYGADVRVPDLLRIMHTVTINATAAPILDGLQVDPASLLFREEGDATGGTPGPRSSTTPATTTTTEPPPPRRCAPVELDYCRRGLPYNATSYPNVLGHKDYAALREDVIAFRELVDAECYRLAFEFVCQALQPECVPRPAVMRGPQALQAKQAPVEDLMVPPCRSFCRDFMAGCGSRVPQRFREALQCSRFPEYSGPGSCADRPGAADVTEAAPSTPSASSSSSSTTSGSTAGGRPGNATGAACVAALRAGALAGRVCDGVPDCADLADEADCGYCPRGGLHCGLGGGRPHCVHHHQRCDAKHDCPGGSDEKHCLSVAPRLSALSTTRHISAARYHAEGYVVFNEKGETGKVCTENLNSTVPAPNRDQTLNTIATSLCAALSYQKVDSVRVQLDDERTERYVLMEDPTAAEITFVPAPCPRREVLYVSCSQIECGVRASATASGGAPPRLAAPGDWPWHAALLKDGAHVCDATLLSAQWLLTTSSCFQGQGQGQGSEAAGGEWVARVGAVRLWSRSPWQQERVLQVHGRLESPAEGSSLALVRLAEPLALSDAVRPICLPDAAAPQPGAACSALGWARGAAAGEALRRVDVRVAAKERCENVTITPVNALCAAPVVEDCEAEELAGSPLVCQSGPGRSWTLAGVSSWRVACGKTPSAERPRVYDKVSANLEWIRRTMREAGDEPPAARSS</sequence>
<dbReference type="InterPro" id="IPR036790">
    <property type="entry name" value="Frizzled_dom_sf"/>
</dbReference>
<dbReference type="SMART" id="SM00020">
    <property type="entry name" value="Tryp_SPc"/>
    <property type="match status" value="1"/>
</dbReference>
<dbReference type="PROSITE" id="PS50240">
    <property type="entry name" value="TRYPSIN_DOM"/>
    <property type="match status" value="1"/>
</dbReference>
<feature type="domain" description="SEA" evidence="9">
    <location>
        <begin position="60"/>
        <end position="183"/>
    </location>
</feature>
<reference evidence="12" key="2">
    <citation type="journal article" date="2023" name="BMC Genomics">
        <title>Pest status, molecular evolution, and epigenetic factors derived from the genome assembly of Frankliniella fusca, a thysanopteran phytovirus vector.</title>
        <authorList>
            <person name="Catto M.A."/>
            <person name="Labadie P.E."/>
            <person name="Jacobson A.L."/>
            <person name="Kennedy G.G."/>
            <person name="Srinivasan R."/>
            <person name="Hunt B.G."/>
        </authorList>
    </citation>
    <scope>NUCLEOTIDE SEQUENCE</scope>
    <source>
        <strain evidence="12">PL_HMW_Pooled</strain>
    </source>
</reference>
<evidence type="ECO:0000256" key="6">
    <source>
        <dbReference type="ARBA" id="ARBA00023157"/>
    </source>
</evidence>
<dbReference type="PANTHER" id="PTHR24258:SF146">
    <property type="entry name" value="ATRIAL NATRIURETIC PEPTIDE-CONVERTING ENZYME"/>
    <property type="match status" value="1"/>
</dbReference>
<accession>A0AAE1HN99</accession>
<dbReference type="GO" id="GO:0005886">
    <property type="term" value="C:plasma membrane"/>
    <property type="evidence" value="ECO:0007669"/>
    <property type="project" value="UniProtKB-SubCell"/>
</dbReference>
<dbReference type="CDD" id="cd00190">
    <property type="entry name" value="Tryp_SPc"/>
    <property type="match status" value="1"/>
</dbReference>
<feature type="domain" description="FZ" evidence="10">
    <location>
        <begin position="206"/>
        <end position="341"/>
    </location>
</feature>
<dbReference type="InterPro" id="IPR036364">
    <property type="entry name" value="SEA_dom_sf"/>
</dbReference>
<gene>
    <name evidence="12" type="ORF">KUF71_012353</name>
</gene>
<evidence type="ECO:0000256" key="7">
    <source>
        <dbReference type="PROSITE-ProRule" id="PRU00124"/>
    </source>
</evidence>
<dbReference type="SUPFAM" id="SSF50494">
    <property type="entry name" value="Trypsin-like serine proteases"/>
    <property type="match status" value="1"/>
</dbReference>
<evidence type="ECO:0000259" key="11">
    <source>
        <dbReference type="PROSITE" id="PS50240"/>
    </source>
</evidence>
<reference evidence="12" key="1">
    <citation type="submission" date="2021-07" db="EMBL/GenBank/DDBJ databases">
        <authorList>
            <person name="Catto M.A."/>
            <person name="Jacobson A."/>
            <person name="Kennedy G."/>
            <person name="Labadie P."/>
            <person name="Hunt B.G."/>
            <person name="Srinivasan R."/>
        </authorList>
    </citation>
    <scope>NUCLEOTIDE SEQUENCE</scope>
    <source>
        <strain evidence="12">PL_HMW_Pooled</strain>
        <tissue evidence="12">Head</tissue>
    </source>
</reference>
<evidence type="ECO:0000256" key="1">
    <source>
        <dbReference type="ARBA" id="ARBA00004401"/>
    </source>
</evidence>
<dbReference type="InterPro" id="IPR023415">
    <property type="entry name" value="LDLR_class-A_CS"/>
</dbReference>
<dbReference type="InterPro" id="IPR043504">
    <property type="entry name" value="Peptidase_S1_PA_chymotrypsin"/>
</dbReference>
<evidence type="ECO:0000256" key="5">
    <source>
        <dbReference type="ARBA" id="ARBA00023136"/>
    </source>
</evidence>
<keyword evidence="2" id="KW-0812">Transmembrane</keyword>
<organism evidence="12 13">
    <name type="scientific">Frankliniella fusca</name>
    <dbReference type="NCBI Taxonomy" id="407009"/>
    <lineage>
        <taxon>Eukaryota</taxon>
        <taxon>Metazoa</taxon>
        <taxon>Ecdysozoa</taxon>
        <taxon>Arthropoda</taxon>
        <taxon>Hexapoda</taxon>
        <taxon>Insecta</taxon>
        <taxon>Pterygota</taxon>
        <taxon>Neoptera</taxon>
        <taxon>Paraneoptera</taxon>
        <taxon>Thysanoptera</taxon>
        <taxon>Terebrantia</taxon>
        <taxon>Thripoidea</taxon>
        <taxon>Thripidae</taxon>
        <taxon>Frankliniella</taxon>
    </lineage>
</organism>
<keyword evidence="5" id="KW-0472">Membrane</keyword>
<dbReference type="PROSITE" id="PS01209">
    <property type="entry name" value="LDLRA_1"/>
    <property type="match status" value="1"/>
</dbReference>
<dbReference type="SUPFAM" id="SSF57424">
    <property type="entry name" value="LDL receptor-like module"/>
    <property type="match status" value="1"/>
</dbReference>
<evidence type="ECO:0000313" key="13">
    <source>
        <dbReference type="Proteomes" id="UP001219518"/>
    </source>
</evidence>
<comment type="caution">
    <text evidence="7">Lacks conserved residue(s) required for the propagation of feature annotation.</text>
</comment>
<dbReference type="PROSITE" id="PS50024">
    <property type="entry name" value="SEA"/>
    <property type="match status" value="1"/>
</dbReference>
<dbReference type="Pfam" id="PF00057">
    <property type="entry name" value="Ldl_recept_a"/>
    <property type="match status" value="1"/>
</dbReference>
<feature type="disulfide bond" evidence="7">
    <location>
        <begin position="437"/>
        <end position="452"/>
    </location>
</feature>
<dbReference type="SMART" id="SM00063">
    <property type="entry name" value="FRI"/>
    <property type="match status" value="1"/>
</dbReference>
<dbReference type="Gene3D" id="2.40.10.10">
    <property type="entry name" value="Trypsin-like serine proteases"/>
    <property type="match status" value="2"/>
</dbReference>
<dbReference type="AlphaFoldDB" id="A0AAE1HN99"/>
<evidence type="ECO:0000256" key="2">
    <source>
        <dbReference type="ARBA" id="ARBA00022692"/>
    </source>
</evidence>
<dbReference type="EMBL" id="JAHWGI010001182">
    <property type="protein sequence ID" value="KAK3924402.1"/>
    <property type="molecule type" value="Genomic_DNA"/>
</dbReference>
<dbReference type="InterPro" id="IPR020067">
    <property type="entry name" value="Frizzled_dom"/>
</dbReference>
<dbReference type="InterPro" id="IPR002172">
    <property type="entry name" value="LDrepeatLR_classA_rpt"/>
</dbReference>
<dbReference type="InterPro" id="IPR000082">
    <property type="entry name" value="SEA_dom"/>
</dbReference>
<dbReference type="GO" id="GO:0004252">
    <property type="term" value="F:serine-type endopeptidase activity"/>
    <property type="evidence" value="ECO:0007669"/>
    <property type="project" value="InterPro"/>
</dbReference>